<dbReference type="Gene3D" id="1.25.40.10">
    <property type="entry name" value="Tetratricopeptide repeat domain"/>
    <property type="match status" value="2"/>
</dbReference>
<name>D7DJ82_METV0</name>
<dbReference type="SMART" id="SM00028">
    <property type="entry name" value="TPR"/>
    <property type="match status" value="3"/>
</dbReference>
<evidence type="ECO:0000313" key="4">
    <source>
        <dbReference type="EMBL" id="ADI30117.1"/>
    </source>
</evidence>
<evidence type="ECO:0000256" key="2">
    <source>
        <dbReference type="ARBA" id="ARBA00022803"/>
    </source>
</evidence>
<evidence type="ECO:0000259" key="3">
    <source>
        <dbReference type="Pfam" id="PF21197"/>
    </source>
</evidence>
<gene>
    <name evidence="4" type="ordered locus">M301_1739</name>
</gene>
<dbReference type="AlphaFoldDB" id="D7DJ82"/>
<evidence type="ECO:0000313" key="5">
    <source>
        <dbReference type="Proteomes" id="UP000000383"/>
    </source>
</evidence>
<keyword evidence="5" id="KW-1185">Reference proteome</keyword>
<protein>
    <submittedName>
        <fullName evidence="4">Tetratricopeptide TPR_2 repeat protein</fullName>
    </submittedName>
</protein>
<dbReference type="NCBIfam" id="TIGR03939">
    <property type="entry name" value="PGA_TPR_OMP"/>
    <property type="match status" value="1"/>
</dbReference>
<dbReference type="InterPro" id="IPR051685">
    <property type="entry name" value="Ycf3/AcsC/BcsC/TPR_MFPF"/>
</dbReference>
<reference evidence="4 5" key="2">
    <citation type="journal article" date="2011" name="J. Bacteriol.">
        <title>Genomes of three methylotrophs from a single niche uncover genetic and metabolic divergence of Methylophilaceae.</title>
        <authorList>
            <person name="Lapidus A."/>
            <person name="Clum A."/>
            <person name="Labutti K."/>
            <person name="Kaluzhnaya M.G."/>
            <person name="Lim S."/>
            <person name="Beck D.A."/>
            <person name="Glavina Del Rio T."/>
            <person name="Nolan M."/>
            <person name="Mavromatis K."/>
            <person name="Huntemann M."/>
            <person name="Lucas S."/>
            <person name="Lidstrom M.E."/>
            <person name="Ivanova N."/>
            <person name="Chistoserdova L."/>
        </authorList>
    </citation>
    <scope>NUCLEOTIDE SEQUENCE [LARGE SCALE GENOMIC DNA]</scope>
    <source>
        <strain evidence="4 5">301</strain>
    </source>
</reference>
<dbReference type="Proteomes" id="UP000000383">
    <property type="component" value="Chromosome"/>
</dbReference>
<organism evidence="4 5">
    <name type="scientific">Methylotenera versatilis (strain 301)</name>
    <dbReference type="NCBI Taxonomy" id="666681"/>
    <lineage>
        <taxon>Bacteria</taxon>
        <taxon>Pseudomonadati</taxon>
        <taxon>Pseudomonadota</taxon>
        <taxon>Betaproteobacteria</taxon>
        <taxon>Nitrosomonadales</taxon>
        <taxon>Methylophilaceae</taxon>
        <taxon>Methylotenera</taxon>
    </lineage>
</organism>
<dbReference type="HOGENOM" id="CLU_018289_0_0_4"/>
<dbReference type="Pfam" id="PF21197">
    <property type="entry name" value="PgaA_barrel"/>
    <property type="match status" value="1"/>
</dbReference>
<dbReference type="InterPro" id="IPR019734">
    <property type="entry name" value="TPR_rpt"/>
</dbReference>
<evidence type="ECO:0000256" key="1">
    <source>
        <dbReference type="ARBA" id="ARBA00022737"/>
    </source>
</evidence>
<accession>D7DJ82</accession>
<dbReference type="InterPro" id="IPR023870">
    <property type="entry name" value="PGA_export_porin_PgaA"/>
</dbReference>
<dbReference type="InterPro" id="IPR049003">
    <property type="entry name" value="PgaA_barrel"/>
</dbReference>
<dbReference type="EMBL" id="CP002056">
    <property type="protein sequence ID" value="ADI30117.1"/>
    <property type="molecule type" value="Genomic_DNA"/>
</dbReference>
<keyword evidence="2" id="KW-0802">TPR repeat</keyword>
<dbReference type="SUPFAM" id="SSF48452">
    <property type="entry name" value="TPR-like"/>
    <property type="match status" value="3"/>
</dbReference>
<keyword evidence="1" id="KW-0677">Repeat</keyword>
<dbReference type="GO" id="GO:1901515">
    <property type="term" value="F:poly-beta-1,6-N-acetyl-D-glucosamine transmembrane transporter activity"/>
    <property type="evidence" value="ECO:0007669"/>
    <property type="project" value="InterPro"/>
</dbReference>
<proteinExistence type="predicted"/>
<feature type="domain" description="PgaA membrane beta barrel" evidence="3">
    <location>
        <begin position="515"/>
        <end position="802"/>
    </location>
</feature>
<reference evidence="5" key="1">
    <citation type="submission" date="2010-05" db="EMBL/GenBank/DDBJ databases">
        <title>Complete sequence of Methylotenera sp. 301.</title>
        <authorList>
            <person name="Lucas S."/>
            <person name="Copeland A."/>
            <person name="Lapidus A."/>
            <person name="Cheng J.-F."/>
            <person name="Bruce D."/>
            <person name="Goodwin L."/>
            <person name="Pitluck S."/>
            <person name="Clum A."/>
            <person name="Land M."/>
            <person name="Hauser L."/>
            <person name="Kyrpides N."/>
            <person name="Ivanova N."/>
            <person name="Chistoservova L."/>
            <person name="Kalyuzhnaya M."/>
            <person name="Woyke T."/>
        </authorList>
    </citation>
    <scope>NUCLEOTIDE SEQUENCE [LARGE SCALE GENOMIC DNA]</scope>
    <source>
        <strain evidence="5">301</strain>
    </source>
</reference>
<dbReference type="InterPro" id="IPR011990">
    <property type="entry name" value="TPR-like_helical_dom_sf"/>
</dbReference>
<dbReference type="Pfam" id="PF14559">
    <property type="entry name" value="TPR_19"/>
    <property type="match status" value="1"/>
</dbReference>
<dbReference type="STRING" id="666681.M301_1739"/>
<dbReference type="PANTHER" id="PTHR44943">
    <property type="entry name" value="CELLULOSE SYNTHASE OPERON PROTEIN C"/>
    <property type="match status" value="1"/>
</dbReference>
<dbReference type="KEGG" id="meh:M301_1739"/>
<dbReference type="PANTHER" id="PTHR44943:SF8">
    <property type="entry name" value="TPR REPEAT-CONTAINING PROTEIN MJ0263"/>
    <property type="match status" value="1"/>
</dbReference>
<sequence>MAFVLFNYSTPLFAVENNSLSTSVSESRRLALVAAREGRFDESFITFEKLIKDFPDDVGIKADYIVVLTWAKKNLEALNLAKSIDLNTAPTYCVNALARAARDTGKYVQALQLYELVIQREPNNLDPVLGKVLTHIDAGEFDVASSNLSALRQNYPNNIEVYRALSYLGQQAQQPVIVIDANTHILELNNKDKDAARALIIAAREAGATTQAMMLVEKYPDAVDKNEVDKINNDAAALYIAWGLYSVKDPANRFADTDKALAKLDGACHCDWNTLDLGLDKNQNLVFDRIVALRNRYRMQEAINQYEQLVRAQVNTPAYVLSAAGDAYLYKRMPEEALKAYDASIAKDSSNIETKFSKFYTLVELERFDDANSLIDSLSKDVPRYRARTKNPVIRPNETKLEIDSKAAYLLAYGDDLAGAEAKFQALSNTGPMNHDVEASLAEVWRWRGWPEKSALQMSKATHDYPSEILPKTILANSHLDLRDWRVAEAEIQSLVNDYPENASVQELNRRLELHNRRQLTMDAFTSQSSGSALGSRSKGLSAVLYSSPIDYNYRAFLGTQYEYANYPEGVGHAFFPGFGLEYTNRDWRLTGAVSQAIPTNNGITSTLTAEYRVNDYWSLASLLDINSSQMPLRGLRTGTSGDLVNVSSTYRWSDLTSASILAGYMNMDDGNQREMINMGFDRRLITKPHYKLTAHILVDTSHNKEVDVGYFNPASDVDTKIILDNELTLWRRYERSFGHRLQVGAGQYWQKNFGTGSTWSVSYEQQFKWDDAFEIDYGVERSRHPYDGVSETATQFFARLNLLF</sequence>
<dbReference type="eggNOG" id="COG0457">
    <property type="taxonomic scope" value="Bacteria"/>
</dbReference>